<feature type="disulfide bond" evidence="5">
    <location>
        <begin position="91"/>
        <end position="105"/>
    </location>
</feature>
<accession>A0AAD8T7R8</accession>
<organism evidence="8 9">
    <name type="scientific">Lolium multiflorum</name>
    <name type="common">Italian ryegrass</name>
    <name type="synonym">Lolium perenne subsp. multiflorum</name>
    <dbReference type="NCBI Taxonomy" id="4521"/>
    <lineage>
        <taxon>Eukaryota</taxon>
        <taxon>Viridiplantae</taxon>
        <taxon>Streptophyta</taxon>
        <taxon>Embryophyta</taxon>
        <taxon>Tracheophyta</taxon>
        <taxon>Spermatophyta</taxon>
        <taxon>Magnoliopsida</taxon>
        <taxon>Liliopsida</taxon>
        <taxon>Poales</taxon>
        <taxon>Poaceae</taxon>
        <taxon>BOP clade</taxon>
        <taxon>Pooideae</taxon>
        <taxon>Poodae</taxon>
        <taxon>Poeae</taxon>
        <taxon>Poeae Chloroplast Group 2 (Poeae type)</taxon>
        <taxon>Loliodinae</taxon>
        <taxon>Loliinae</taxon>
        <taxon>Lolium</taxon>
    </lineage>
</organism>
<dbReference type="CDD" id="cd00035">
    <property type="entry name" value="ChtBD1"/>
    <property type="match status" value="1"/>
</dbReference>
<dbReference type="GO" id="GO:0030246">
    <property type="term" value="F:carbohydrate binding"/>
    <property type="evidence" value="ECO:0007669"/>
    <property type="project" value="UniProtKB-KW"/>
</dbReference>
<evidence type="ECO:0000259" key="7">
    <source>
        <dbReference type="PROSITE" id="PS50941"/>
    </source>
</evidence>
<comment type="caution">
    <text evidence="8">The sequence shown here is derived from an EMBL/GenBank/DDBJ whole genome shotgun (WGS) entry which is preliminary data.</text>
</comment>
<feature type="disulfide bond" evidence="5">
    <location>
        <begin position="86"/>
        <end position="98"/>
    </location>
</feature>
<protein>
    <recommendedName>
        <fullName evidence="7">Chitin-binding type-1 domain-containing protein</fullName>
    </recommendedName>
</protein>
<feature type="disulfide bond" evidence="5">
    <location>
        <begin position="77"/>
        <end position="92"/>
    </location>
</feature>
<keyword evidence="6" id="KW-0732">Signal</keyword>
<keyword evidence="3 5" id="KW-1015">Disulfide bond</keyword>
<dbReference type="Pfam" id="PF00187">
    <property type="entry name" value="Chitin_bind_1"/>
    <property type="match status" value="1"/>
</dbReference>
<feature type="domain" description="Chitin-binding type-1" evidence="7">
    <location>
        <begin position="74"/>
        <end position="120"/>
    </location>
</feature>
<dbReference type="EMBL" id="JAUUTY010000003">
    <property type="protein sequence ID" value="KAK1670821.1"/>
    <property type="molecule type" value="Genomic_DNA"/>
</dbReference>
<feature type="signal peptide" evidence="6">
    <location>
        <begin position="1"/>
        <end position="24"/>
    </location>
</feature>
<evidence type="ECO:0000256" key="6">
    <source>
        <dbReference type="SAM" id="SignalP"/>
    </source>
</evidence>
<dbReference type="InterPro" id="IPR018371">
    <property type="entry name" value="Chitin-binding_1_CS"/>
</dbReference>
<feature type="chain" id="PRO_5042265648" description="Chitin-binding type-1 domain-containing protein" evidence="6">
    <location>
        <begin position="25"/>
        <end position="233"/>
    </location>
</feature>
<dbReference type="PANTHER" id="PTHR47849">
    <property type="entry name" value="CHITIN-BINDING LECTIN 1"/>
    <property type="match status" value="1"/>
</dbReference>
<keyword evidence="1 5" id="KW-0147">Chitin-binding</keyword>
<keyword evidence="2" id="KW-0430">Lectin</keyword>
<evidence type="ECO:0000256" key="2">
    <source>
        <dbReference type="ARBA" id="ARBA00022734"/>
    </source>
</evidence>
<dbReference type="SUPFAM" id="SSF57016">
    <property type="entry name" value="Plant lectins/antimicrobial peptides"/>
    <property type="match status" value="2"/>
</dbReference>
<evidence type="ECO:0000256" key="5">
    <source>
        <dbReference type="PROSITE-ProRule" id="PRU00261"/>
    </source>
</evidence>
<dbReference type="GO" id="GO:0008061">
    <property type="term" value="F:chitin binding"/>
    <property type="evidence" value="ECO:0007669"/>
    <property type="project" value="UniProtKB-UniRule"/>
</dbReference>
<dbReference type="AlphaFoldDB" id="A0AAD8T7R8"/>
<reference evidence="8" key="1">
    <citation type="submission" date="2023-07" db="EMBL/GenBank/DDBJ databases">
        <title>A chromosome-level genome assembly of Lolium multiflorum.</title>
        <authorList>
            <person name="Chen Y."/>
            <person name="Copetti D."/>
            <person name="Kolliker R."/>
            <person name="Studer B."/>
        </authorList>
    </citation>
    <scope>NUCLEOTIDE SEQUENCE</scope>
    <source>
        <strain evidence="8">02402/16</strain>
        <tissue evidence="8">Leaf</tissue>
    </source>
</reference>
<name>A0AAD8T7R8_LOLMU</name>
<dbReference type="Gene3D" id="3.30.60.10">
    <property type="entry name" value="Endochitinase-like"/>
    <property type="match status" value="3"/>
</dbReference>
<dbReference type="SMART" id="SM00270">
    <property type="entry name" value="ChtBD1"/>
    <property type="match status" value="3"/>
</dbReference>
<feature type="disulfide bond" evidence="5">
    <location>
        <begin position="48"/>
        <end position="62"/>
    </location>
</feature>
<dbReference type="PROSITE" id="PS50941">
    <property type="entry name" value="CHIT_BIND_I_2"/>
    <property type="match status" value="2"/>
</dbReference>
<evidence type="ECO:0000313" key="9">
    <source>
        <dbReference type="Proteomes" id="UP001231189"/>
    </source>
</evidence>
<sequence>MMKMKLKVLAWAVAVMAFAGTAAAQRCGKQTMLGFDTGTVLECHKNLCCSREGTCGLGGYYCGEGCQSGACYNLPRCGKDFGGARCPNNYCCSVEGYCGLGHEYCSLEQFSECQSGPCWKGIQCDDKLQCPDNLCCKLRLGSNFGYCGLGPKFCGSADCKSGPCLSYASTPCSFPGNSCPNGLCCGKPNDLLGVISPAGKTCGLGSQYCCFPNCEGGCIGGTAVDLAGLSVFC</sequence>
<proteinExistence type="predicted"/>
<keyword evidence="4" id="KW-0873">Pyrrolidone carboxylic acid</keyword>
<comment type="caution">
    <text evidence="5">Lacks conserved residue(s) required for the propagation of feature annotation.</text>
</comment>
<feature type="domain" description="Chitin-binding type-1" evidence="7">
    <location>
        <begin position="24"/>
        <end position="73"/>
    </location>
</feature>
<feature type="disulfide bond" evidence="5">
    <location>
        <begin position="43"/>
        <end position="55"/>
    </location>
</feature>
<evidence type="ECO:0000256" key="4">
    <source>
        <dbReference type="ARBA" id="ARBA00023283"/>
    </source>
</evidence>
<dbReference type="Proteomes" id="UP001231189">
    <property type="component" value="Unassembled WGS sequence"/>
</dbReference>
<evidence type="ECO:0000256" key="3">
    <source>
        <dbReference type="ARBA" id="ARBA00023157"/>
    </source>
</evidence>
<dbReference type="PANTHER" id="PTHR47849:SF8">
    <property type="entry name" value="LECTIN"/>
    <property type="match status" value="1"/>
</dbReference>
<dbReference type="InterPro" id="IPR001002">
    <property type="entry name" value="Chitin-bd_1"/>
</dbReference>
<dbReference type="InterPro" id="IPR036861">
    <property type="entry name" value="Endochitinase-like_sf"/>
</dbReference>
<evidence type="ECO:0000256" key="1">
    <source>
        <dbReference type="ARBA" id="ARBA00022669"/>
    </source>
</evidence>
<keyword evidence="9" id="KW-1185">Reference proteome</keyword>
<gene>
    <name evidence="8" type="ORF">QYE76_058980</name>
</gene>
<evidence type="ECO:0000313" key="8">
    <source>
        <dbReference type="EMBL" id="KAK1670821.1"/>
    </source>
</evidence>
<dbReference type="PROSITE" id="PS00026">
    <property type="entry name" value="CHIT_BIND_I_1"/>
    <property type="match status" value="1"/>
</dbReference>